<dbReference type="AlphaFoldDB" id="A0A1I4B7F7"/>
<dbReference type="SUPFAM" id="SSF52172">
    <property type="entry name" value="CheY-like"/>
    <property type="match status" value="1"/>
</dbReference>
<organism evidence="6 7">
    <name type="scientific">Neomesorhizobium albiziae</name>
    <dbReference type="NCBI Taxonomy" id="335020"/>
    <lineage>
        <taxon>Bacteria</taxon>
        <taxon>Pseudomonadati</taxon>
        <taxon>Pseudomonadota</taxon>
        <taxon>Alphaproteobacteria</taxon>
        <taxon>Hyphomicrobiales</taxon>
        <taxon>Phyllobacteriaceae</taxon>
        <taxon>Neomesorhizobium</taxon>
    </lineage>
</organism>
<dbReference type="InterPro" id="IPR001789">
    <property type="entry name" value="Sig_transdc_resp-reg_receiver"/>
</dbReference>
<name>A0A1I4B7F7_9HYPH</name>
<dbReference type="GO" id="GO:0000160">
    <property type="term" value="P:phosphorelay signal transduction system"/>
    <property type="evidence" value="ECO:0007669"/>
    <property type="project" value="InterPro"/>
</dbReference>
<dbReference type="PROSITE" id="PS50110">
    <property type="entry name" value="RESPONSE_REGULATORY"/>
    <property type="match status" value="1"/>
</dbReference>
<evidence type="ECO:0000256" key="1">
    <source>
        <dbReference type="ARBA" id="ARBA00022553"/>
    </source>
</evidence>
<dbReference type="RefSeq" id="WP_149761226.1">
    <property type="nucleotide sequence ID" value="NZ_BSPE01000078.1"/>
</dbReference>
<evidence type="ECO:0000259" key="5">
    <source>
        <dbReference type="PROSITE" id="PS50110"/>
    </source>
</evidence>
<dbReference type="PANTHER" id="PTHR44591:SF3">
    <property type="entry name" value="RESPONSE REGULATORY DOMAIN-CONTAINING PROTEIN"/>
    <property type="match status" value="1"/>
</dbReference>
<dbReference type="InterPro" id="IPR011006">
    <property type="entry name" value="CheY-like_superfamily"/>
</dbReference>
<dbReference type="SMART" id="SM00448">
    <property type="entry name" value="REC"/>
    <property type="match status" value="1"/>
</dbReference>
<evidence type="ECO:0000256" key="3">
    <source>
        <dbReference type="ARBA" id="ARBA00023163"/>
    </source>
</evidence>
<evidence type="ECO:0000256" key="4">
    <source>
        <dbReference type="PROSITE-ProRule" id="PRU00169"/>
    </source>
</evidence>
<feature type="domain" description="Response regulatory" evidence="5">
    <location>
        <begin position="13"/>
        <end position="130"/>
    </location>
</feature>
<keyword evidence="1 4" id="KW-0597">Phosphoprotein</keyword>
<reference evidence="6 7" key="1">
    <citation type="submission" date="2016-10" db="EMBL/GenBank/DDBJ databases">
        <authorList>
            <person name="Varghese N."/>
            <person name="Submissions S."/>
        </authorList>
    </citation>
    <scope>NUCLEOTIDE SEQUENCE [LARGE SCALE GENOMIC DNA]</scope>
    <source>
        <strain evidence="6 7">DSM 21822</strain>
    </source>
</reference>
<proteinExistence type="predicted"/>
<gene>
    <name evidence="6" type="ORF">SAMN04488498_109199</name>
</gene>
<dbReference type="InterPro" id="IPR050595">
    <property type="entry name" value="Bact_response_regulator"/>
</dbReference>
<evidence type="ECO:0000256" key="2">
    <source>
        <dbReference type="ARBA" id="ARBA00023015"/>
    </source>
</evidence>
<keyword evidence="3" id="KW-0804">Transcription</keyword>
<feature type="modified residue" description="4-aspartylphosphate" evidence="4">
    <location>
        <position position="61"/>
    </location>
</feature>
<dbReference type="CDD" id="cd00156">
    <property type="entry name" value="REC"/>
    <property type="match status" value="1"/>
</dbReference>
<sequence length="135" mass="14327">MHASHELQANLSQVLVVGKSPVNRVVITKIVERSGLKPVSETPEEALKSLTLLRPGLVIVDGGAANSDCEDILAALRDRRRISSKNLPIIILLSTAAADAPALAIDHGVDAVVAKPITTESLQPVIDRLMSRARA</sequence>
<dbReference type="Gene3D" id="3.40.50.2300">
    <property type="match status" value="1"/>
</dbReference>
<keyword evidence="7" id="KW-1185">Reference proteome</keyword>
<keyword evidence="2" id="KW-0805">Transcription regulation</keyword>
<dbReference type="Pfam" id="PF00072">
    <property type="entry name" value="Response_reg"/>
    <property type="match status" value="1"/>
</dbReference>
<accession>A0A1I4B7F7</accession>
<protein>
    <submittedName>
        <fullName evidence="6">Response regulator receiver domain-containing protein</fullName>
    </submittedName>
</protein>
<evidence type="ECO:0000313" key="6">
    <source>
        <dbReference type="EMBL" id="SFK63806.1"/>
    </source>
</evidence>
<dbReference type="EMBL" id="FOSL01000009">
    <property type="protein sequence ID" value="SFK63806.1"/>
    <property type="molecule type" value="Genomic_DNA"/>
</dbReference>
<dbReference type="Proteomes" id="UP000323300">
    <property type="component" value="Unassembled WGS sequence"/>
</dbReference>
<dbReference type="PANTHER" id="PTHR44591">
    <property type="entry name" value="STRESS RESPONSE REGULATOR PROTEIN 1"/>
    <property type="match status" value="1"/>
</dbReference>
<dbReference type="OrthoDB" id="8030399at2"/>
<evidence type="ECO:0000313" key="7">
    <source>
        <dbReference type="Proteomes" id="UP000323300"/>
    </source>
</evidence>